<dbReference type="GO" id="GO:0005634">
    <property type="term" value="C:nucleus"/>
    <property type="evidence" value="ECO:0007669"/>
    <property type="project" value="UniProtKB-SubCell"/>
</dbReference>
<feature type="compositionally biased region" description="Low complexity" evidence="8">
    <location>
        <begin position="462"/>
        <end position="475"/>
    </location>
</feature>
<dbReference type="OMA" id="PNEWTRE"/>
<proteinExistence type="inferred from homology"/>
<dbReference type="PANTHER" id="PTHR16288">
    <property type="entry name" value="WD40 REPEAT PROTEIN 4"/>
    <property type="match status" value="1"/>
</dbReference>
<evidence type="ECO:0000313" key="9">
    <source>
        <dbReference type="EMBL" id="KGB76423.1"/>
    </source>
</evidence>
<evidence type="ECO:0000256" key="6">
    <source>
        <dbReference type="HAMAP-Rule" id="MF_03056"/>
    </source>
</evidence>
<dbReference type="Proteomes" id="UP000029445">
    <property type="component" value="Chromosome 7"/>
</dbReference>
<dbReference type="STRING" id="294750.A0A095EGD3"/>
<protein>
    <submittedName>
        <fullName evidence="9">tRNA (Guanine-N(7)-)-methyltransferase subunit TRM82</fullName>
    </submittedName>
</protein>
<dbReference type="GO" id="GO:0043527">
    <property type="term" value="C:tRNA methyltransferase complex"/>
    <property type="evidence" value="ECO:0007669"/>
    <property type="project" value="TreeGrafter"/>
</dbReference>
<dbReference type="VEuPathDB" id="FungiDB:CNBG_2261"/>
<evidence type="ECO:0000256" key="4">
    <source>
        <dbReference type="ARBA" id="ARBA00022737"/>
    </source>
</evidence>
<evidence type="ECO:0000256" key="5">
    <source>
        <dbReference type="ARBA" id="ARBA00023242"/>
    </source>
</evidence>
<keyword evidence="2 6" id="KW-0853">WD repeat</keyword>
<keyword evidence="9" id="KW-0489">Methyltransferase</keyword>
<name>A0A095EGD3_CRYD2</name>
<dbReference type="KEGG" id="cdeu:CNBG_2261"/>
<feature type="region of interest" description="Disordered" evidence="8">
    <location>
        <begin position="455"/>
        <end position="475"/>
    </location>
</feature>
<dbReference type="SMART" id="SM00320">
    <property type="entry name" value="WD40"/>
    <property type="match status" value="3"/>
</dbReference>
<evidence type="ECO:0000256" key="3">
    <source>
        <dbReference type="ARBA" id="ARBA00022694"/>
    </source>
</evidence>
<sequence>MALHYPPTALATSSTALFIAAGPTLHVFNPDTSTFASSPADGKGGLIRLLAVREDGEVAATLGEDKQLAVWDIQHDKLQLRHTRTVVKKGSCLSFSKDGSIILTDKVGDVYAYPLDPVPVDPSAERPPMYTLVADPSQNPDATYLLGHVSMLNAHVMTPDGKRIITADRDEHIRISRYPKAYVIDKYLFGHDGFVSALHIPPSNPSLLLSAGGDSSLLIWNPSTGMLLTSVPIWPAVLPHRRVRSHLRRHKPGSRKLKIDPVPEDVDEENQTFYTAPEGYMLPSGQGVCIKKIESVKIAEETVVLFFSEGASAIHSFVLPTDPEGVKPTVHTLSLPHPVIDFTPIPSTSSLDEKEVLLSLDTAWDVLKKNPGPGIEGRQDTIQRNGLSDEERQIISKIFSVVRISAGGNLSFGDASEYNSLVSNLPTTDVKTLSNVNLYPLLCVLPRWPGFEEGDDELTVNAGTPDTPGTPGTPGPADAVSLAPTSGAFLQKSYTQEELEKMNTKQLGRLKSAGVDVGSILLARQKKAKEEHKARKAAAKAKAEEQKNQNQGDRPAKKKKVAMTEEELANA</sequence>
<reference evidence="9 10" key="1">
    <citation type="journal article" date="2011" name="MBio">
        <title>Genome variation in Cryptococcus gattii, an emerging pathogen of immunocompetent hosts.</title>
        <authorList>
            <person name="D'Souza C.A."/>
            <person name="Kronstad J.W."/>
            <person name="Taylor G."/>
            <person name="Warren R."/>
            <person name="Yuen M."/>
            <person name="Hu G."/>
            <person name="Jung W.H."/>
            <person name="Sham A."/>
            <person name="Kidd S.E."/>
            <person name="Tangen K."/>
            <person name="Lee N."/>
            <person name="Zeilmaker T."/>
            <person name="Sawkins J."/>
            <person name="McVicker G."/>
            <person name="Shah S."/>
            <person name="Gnerre S."/>
            <person name="Griggs A."/>
            <person name="Zeng Q."/>
            <person name="Bartlett K."/>
            <person name="Li W."/>
            <person name="Wang X."/>
            <person name="Heitman J."/>
            <person name="Stajich J.E."/>
            <person name="Fraser J.A."/>
            <person name="Meyer W."/>
            <person name="Carter D."/>
            <person name="Schein J."/>
            <person name="Krzywinski M."/>
            <person name="Kwon-Chung K.J."/>
            <person name="Varma A."/>
            <person name="Wang J."/>
            <person name="Brunham R."/>
            <person name="Fyfe M."/>
            <person name="Ouellette B.F."/>
            <person name="Siddiqui A."/>
            <person name="Marra M."/>
            <person name="Jones S."/>
            <person name="Holt R."/>
            <person name="Birren B.W."/>
            <person name="Galagan J.E."/>
            <person name="Cuomo C.A."/>
        </authorList>
    </citation>
    <scope>NUCLEOTIDE SEQUENCE [LARGE SCALE GENOMIC DNA]</scope>
    <source>
        <strain evidence="9 10">R265</strain>
    </source>
</reference>
<comment type="function">
    <text evidence="6">Required for the formation of N(7)-methylguanine at position 46 (m7G46) in tRNA. In the complex, it is required to stabilize and induce conformational changes of the catalytic subunit.</text>
</comment>
<dbReference type="AlphaFoldDB" id="A0A095EGD3"/>
<dbReference type="OrthoDB" id="339900at2759"/>
<dbReference type="InterPro" id="IPR015943">
    <property type="entry name" value="WD40/YVTN_repeat-like_dom_sf"/>
</dbReference>
<dbReference type="HOGENOM" id="CLU_023695_0_0_1"/>
<dbReference type="InterPro" id="IPR001680">
    <property type="entry name" value="WD40_rpt"/>
</dbReference>
<dbReference type="InterPro" id="IPR036322">
    <property type="entry name" value="WD40_repeat_dom_sf"/>
</dbReference>
<dbReference type="EMBL" id="CP025765">
    <property type="protein sequence ID" value="KGB76423.1"/>
    <property type="molecule type" value="Genomic_DNA"/>
</dbReference>
<reference evidence="9 10" key="2">
    <citation type="journal article" date="2018" name="Proc. Natl. Acad. Sci.">
        <title>RNAi is a critical determinant of centromere evolution in closely related fungi.</title>
        <authorList>
            <person name="Yadav V."/>
            <person name="Sun S."/>
            <person name="Billmyre R.B."/>
            <person name="Thimmappa B.C."/>
            <person name="Shea T."/>
            <person name="Lintner R."/>
            <person name="Bakkeren G."/>
            <person name="Cuomo C.A."/>
            <person name="Heitman J."/>
            <person name="Sanyal K."/>
        </authorList>
    </citation>
    <scope>NUCLEOTIDE SEQUENCE [LARGE SCALE GENOMIC DNA]</scope>
    <source>
        <strain evidence="9 10">R265</strain>
    </source>
</reference>
<keyword evidence="5 6" id="KW-0539">Nucleus</keyword>
<comment type="pathway">
    <text evidence="6">tRNA modification; N(7)-methylguanine-tRNA biosynthesis.</text>
</comment>
<dbReference type="UniPathway" id="UPA00989"/>
<dbReference type="Pfam" id="PF00400">
    <property type="entry name" value="WD40"/>
    <property type="match status" value="1"/>
</dbReference>
<evidence type="ECO:0000256" key="2">
    <source>
        <dbReference type="ARBA" id="ARBA00022574"/>
    </source>
</evidence>
<dbReference type="GO" id="GO:0106004">
    <property type="term" value="P:tRNA (guanine-N7)-methylation"/>
    <property type="evidence" value="ECO:0007669"/>
    <property type="project" value="UniProtKB-UniRule"/>
</dbReference>
<dbReference type="PANTHER" id="PTHR16288:SF0">
    <property type="entry name" value="TRNA (GUANINE-N(7)-)-METHYLTRANSFERASE NON-CATALYTIC SUBUNIT WDR4"/>
    <property type="match status" value="1"/>
</dbReference>
<keyword evidence="4 6" id="KW-0677">Repeat</keyword>
<feature type="region of interest" description="Disordered" evidence="8">
    <location>
        <begin position="525"/>
        <end position="571"/>
    </location>
</feature>
<dbReference type="RefSeq" id="XP_062882306.1">
    <property type="nucleotide sequence ID" value="XM_063026351.1"/>
</dbReference>
<evidence type="ECO:0000256" key="8">
    <source>
        <dbReference type="SAM" id="MobiDB-lite"/>
    </source>
</evidence>
<evidence type="ECO:0000256" key="1">
    <source>
        <dbReference type="ARBA" id="ARBA00004123"/>
    </source>
</evidence>
<gene>
    <name evidence="9" type="ORF">CNBG_2261</name>
</gene>
<accession>A0A095EGD3</accession>
<comment type="subcellular location">
    <subcellularLocation>
        <location evidence="1 6">Nucleus</location>
    </subcellularLocation>
</comment>
<dbReference type="GO" id="GO:0008168">
    <property type="term" value="F:methyltransferase activity"/>
    <property type="evidence" value="ECO:0007669"/>
    <property type="project" value="UniProtKB-KW"/>
</dbReference>
<dbReference type="SUPFAM" id="SSF50978">
    <property type="entry name" value="WD40 repeat-like"/>
    <property type="match status" value="1"/>
</dbReference>
<keyword evidence="10" id="KW-1185">Reference proteome</keyword>
<dbReference type="Gene3D" id="2.130.10.10">
    <property type="entry name" value="YVTN repeat-like/Quinoprotein amine dehydrogenase"/>
    <property type="match status" value="2"/>
</dbReference>
<feature type="repeat" description="WD" evidence="7">
    <location>
        <begin position="188"/>
        <end position="230"/>
    </location>
</feature>
<dbReference type="HAMAP" id="MF_03056">
    <property type="entry name" value="TRM82"/>
    <property type="match status" value="1"/>
</dbReference>
<dbReference type="PROSITE" id="PS50082">
    <property type="entry name" value="WD_REPEATS_2"/>
    <property type="match status" value="1"/>
</dbReference>
<dbReference type="GeneID" id="88178625"/>
<dbReference type="PROSITE" id="PS50294">
    <property type="entry name" value="WD_REPEATS_REGION"/>
    <property type="match status" value="1"/>
</dbReference>
<evidence type="ECO:0000256" key="7">
    <source>
        <dbReference type="PROSITE-ProRule" id="PRU00221"/>
    </source>
</evidence>
<comment type="similarity">
    <text evidence="6">Belongs to the WD repeat TRM82 family.</text>
</comment>
<keyword evidence="9" id="KW-0808">Transferase</keyword>
<dbReference type="PROSITE" id="PS00678">
    <property type="entry name" value="WD_REPEATS_1"/>
    <property type="match status" value="1"/>
</dbReference>
<keyword evidence="3 6" id="KW-0819">tRNA processing</keyword>
<organism evidence="9 10">
    <name type="scientific">Cryptococcus deuterogattii (strain R265)</name>
    <name type="common">Cryptococcus gattii VGII (strain R265)</name>
    <dbReference type="NCBI Taxonomy" id="294750"/>
    <lineage>
        <taxon>Eukaryota</taxon>
        <taxon>Fungi</taxon>
        <taxon>Dikarya</taxon>
        <taxon>Basidiomycota</taxon>
        <taxon>Agaricomycotina</taxon>
        <taxon>Tremellomycetes</taxon>
        <taxon>Tremellales</taxon>
        <taxon>Cryptococcaceae</taxon>
        <taxon>Cryptococcus</taxon>
        <taxon>Cryptococcus gattii species complex</taxon>
    </lineage>
</organism>
<dbReference type="GO" id="GO:0005829">
    <property type="term" value="C:cytosol"/>
    <property type="evidence" value="ECO:0007669"/>
    <property type="project" value="TreeGrafter"/>
</dbReference>
<evidence type="ECO:0000313" key="10">
    <source>
        <dbReference type="Proteomes" id="UP000029445"/>
    </source>
</evidence>
<dbReference type="InterPro" id="IPR019775">
    <property type="entry name" value="WD40_repeat_CS"/>
</dbReference>
<dbReference type="InterPro" id="IPR028884">
    <property type="entry name" value="Trm82"/>
</dbReference>